<evidence type="ECO:0000256" key="1">
    <source>
        <dbReference type="SAM" id="MobiDB-lite"/>
    </source>
</evidence>
<organism evidence="2 3">
    <name type="scientific">Ditylenchus destructor</name>
    <dbReference type="NCBI Taxonomy" id="166010"/>
    <lineage>
        <taxon>Eukaryota</taxon>
        <taxon>Metazoa</taxon>
        <taxon>Ecdysozoa</taxon>
        <taxon>Nematoda</taxon>
        <taxon>Chromadorea</taxon>
        <taxon>Rhabditida</taxon>
        <taxon>Tylenchina</taxon>
        <taxon>Tylenchomorpha</taxon>
        <taxon>Sphaerularioidea</taxon>
        <taxon>Anguinidae</taxon>
        <taxon>Anguininae</taxon>
        <taxon>Ditylenchus</taxon>
    </lineage>
</organism>
<comment type="caution">
    <text evidence="2">The sequence shown here is derived from an EMBL/GenBank/DDBJ whole genome shotgun (WGS) entry which is preliminary data.</text>
</comment>
<accession>A0AAD4N294</accession>
<keyword evidence="3" id="KW-1185">Reference proteome</keyword>
<feature type="region of interest" description="Disordered" evidence="1">
    <location>
        <begin position="210"/>
        <end position="240"/>
    </location>
</feature>
<evidence type="ECO:0000313" key="3">
    <source>
        <dbReference type="Proteomes" id="UP001201812"/>
    </source>
</evidence>
<name>A0AAD4N294_9BILA</name>
<dbReference type="AlphaFoldDB" id="A0AAD4N294"/>
<sequence>MTKWINFCRRTHEDRMSLASVAKLFIFVQSVCLMPALTMAQADRSLAGLISTRDIAELTQIATQLAAQTMQSNGELLSKPGRPEVRPVNPLDQSPSQLIGQSLTNMWEPAQQQLAKTLMGQQPIAMALTKPQVPPSAASQDSESEVPLFGSQYRQSKPRLGGLSNVDFSQVSGNSAGSRSNGGSGIGSLMDLATTLIQAGSEQMQGNVAKGTSLDVGSSGGTGGSRVESPGGNLGGGSDMARIISSAMTGNTRGSGGNAGNNNLMGTTLKQLMPGSGRNFGLPQGEGCLPFIGEFMSAIYGNCVRQADEGTWDTWGKQITNALMGGKIDLLRASKESCKKGAEREQCGQLRKAVSECDIMGSIQLSSNMQRAISRCDEISGILDQNPRTVMQQMNGLINGEMAQGFLNNFLG</sequence>
<evidence type="ECO:0000313" key="2">
    <source>
        <dbReference type="EMBL" id="KAI1712195.1"/>
    </source>
</evidence>
<gene>
    <name evidence="2" type="ORF">DdX_09739</name>
</gene>
<dbReference type="Proteomes" id="UP001201812">
    <property type="component" value="Unassembled WGS sequence"/>
</dbReference>
<proteinExistence type="predicted"/>
<protein>
    <submittedName>
        <fullName evidence="2">Uncharacterized protein</fullName>
    </submittedName>
</protein>
<reference evidence="2" key="1">
    <citation type="submission" date="2022-01" db="EMBL/GenBank/DDBJ databases">
        <title>Genome Sequence Resource for Two Populations of Ditylenchus destructor, the Migratory Endoparasitic Phytonematode.</title>
        <authorList>
            <person name="Zhang H."/>
            <person name="Lin R."/>
            <person name="Xie B."/>
        </authorList>
    </citation>
    <scope>NUCLEOTIDE SEQUENCE</scope>
    <source>
        <strain evidence="2">BazhouSP</strain>
    </source>
</reference>
<dbReference type="EMBL" id="JAKKPZ010000019">
    <property type="protein sequence ID" value="KAI1712195.1"/>
    <property type="molecule type" value="Genomic_DNA"/>
</dbReference>